<dbReference type="AlphaFoldDB" id="A0A9D0YZN9"/>
<dbReference type="GO" id="GO:0005524">
    <property type="term" value="F:ATP binding"/>
    <property type="evidence" value="ECO:0007669"/>
    <property type="project" value="UniProtKB-KW"/>
</dbReference>
<reference evidence="7" key="1">
    <citation type="submission" date="2020-10" db="EMBL/GenBank/DDBJ databases">
        <authorList>
            <person name="Gilroy R."/>
        </authorList>
    </citation>
    <scope>NUCLEOTIDE SEQUENCE</scope>
    <source>
        <strain evidence="7">CHK165-10780</strain>
    </source>
</reference>
<dbReference type="Pfam" id="PF17871">
    <property type="entry name" value="AAA_lid_9"/>
    <property type="match status" value="1"/>
</dbReference>
<organism evidence="7 8">
    <name type="scientific">Candidatus Faecenecus gallistercoris</name>
    <dbReference type="NCBI Taxonomy" id="2840793"/>
    <lineage>
        <taxon>Bacteria</taxon>
        <taxon>Bacillati</taxon>
        <taxon>Bacillota</taxon>
        <taxon>Bacillota incertae sedis</taxon>
        <taxon>Candidatus Faecenecus</taxon>
    </lineage>
</organism>
<reference evidence="7" key="2">
    <citation type="journal article" date="2021" name="PeerJ">
        <title>Extensive microbial diversity within the chicken gut microbiome revealed by metagenomics and culture.</title>
        <authorList>
            <person name="Gilroy R."/>
            <person name="Ravi A."/>
            <person name="Getino M."/>
            <person name="Pursley I."/>
            <person name="Horton D.L."/>
            <person name="Alikhan N.F."/>
            <person name="Baker D."/>
            <person name="Gharbi K."/>
            <person name="Hall N."/>
            <person name="Watson M."/>
            <person name="Adriaenssens E.M."/>
            <person name="Foster-Nyarko E."/>
            <person name="Jarju S."/>
            <person name="Secka A."/>
            <person name="Antonio M."/>
            <person name="Oren A."/>
            <person name="Chaudhuri R.R."/>
            <person name="La Ragione R."/>
            <person name="Hildebrand F."/>
            <person name="Pallen M.J."/>
        </authorList>
    </citation>
    <scope>NUCLEOTIDE SEQUENCE</scope>
    <source>
        <strain evidence="7">CHK165-10780</strain>
    </source>
</reference>
<dbReference type="Gene3D" id="1.10.8.60">
    <property type="match status" value="1"/>
</dbReference>
<proteinExistence type="predicted"/>
<dbReference type="SUPFAM" id="SSF52540">
    <property type="entry name" value="P-loop containing nucleoside triphosphate hydrolases"/>
    <property type="match status" value="2"/>
</dbReference>
<dbReference type="CDD" id="cd00009">
    <property type="entry name" value="AAA"/>
    <property type="match status" value="1"/>
</dbReference>
<dbReference type="PRINTS" id="PR00300">
    <property type="entry name" value="CLPPROTEASEA"/>
</dbReference>
<feature type="domain" description="Clp R" evidence="6">
    <location>
        <begin position="1"/>
        <end position="68"/>
    </location>
</feature>
<dbReference type="Gene3D" id="1.10.1780.10">
    <property type="entry name" value="Clp, N-terminal domain"/>
    <property type="match status" value="1"/>
</dbReference>
<dbReference type="InterPro" id="IPR036628">
    <property type="entry name" value="Clp_N_dom_sf"/>
</dbReference>
<protein>
    <submittedName>
        <fullName evidence="7">ATP-dependent Clp protease ATP-binding subunit</fullName>
    </submittedName>
</protein>
<evidence type="ECO:0000256" key="4">
    <source>
        <dbReference type="ARBA" id="ARBA00023186"/>
    </source>
</evidence>
<dbReference type="Proteomes" id="UP000886725">
    <property type="component" value="Unassembled WGS sequence"/>
</dbReference>
<dbReference type="InterPro" id="IPR027417">
    <property type="entry name" value="P-loop_NTPase"/>
</dbReference>
<dbReference type="Pfam" id="PF07724">
    <property type="entry name" value="AAA_2"/>
    <property type="match status" value="1"/>
</dbReference>
<evidence type="ECO:0000313" key="8">
    <source>
        <dbReference type="Proteomes" id="UP000886725"/>
    </source>
</evidence>
<accession>A0A9D0YZN9</accession>
<keyword evidence="1 5" id="KW-0677">Repeat</keyword>
<dbReference type="GO" id="GO:0016887">
    <property type="term" value="F:ATP hydrolysis activity"/>
    <property type="evidence" value="ECO:0007669"/>
    <property type="project" value="InterPro"/>
</dbReference>
<sequence length="704" mass="80226">MYQSFDEECQSILLKTVQEKEALKDEFIGSEHLMLAILKSENTISSLLNQMGITYHNYKQKLRELVGKQSSKKTWNLYTPFLKQVIVSAILKSKENHTPVTLPTLFQSLLEAGDGLGLRTLSAMDVDLSAFTQLFHDTTKKEVLPKKHLMLDSFGRNLITDAPTFDTVIGRENELNLLIKTLCKRKKSNPILLGEAGVGKTALVEELARRISQKRVPTELQNKKIYSLETSTLVAGTKYRGEFEERFGQLLKEVEEDPDIILFIDEIHTLIGAGGAEGAIDASNILKPALARGKIKLIGATTIQEFNHYISKDKAFSRRFELIYVLEPKEEVLRDILTSSAKQYEEYHNVRLEESTITKIMELSNQLNNDSHQPDKALDLLDEICTSKHLLFERTLVGLTESIQKVSEKKNENVCQGNFREALLWRNKECKLREDLEKRKMDTPENAITAEDVTIYFDEKYRSKPMSSSALKKKLESDSVHKENQIAKLIEAIPKASSFLFYGPEGTGKNYLAEKWIKISYPNRAFTVDMSEYQHDHDVNKLLGAPLGYSGCEEETPFLSFLKSNPYGLIYIKNIHLASKKILTTFVDILKSKKVHDNRGRVLNATQKFLFTVSVQKKNLGFVEFSSDKELTKQIPQLLLDQVDVMIPFETMSSKEQMKIIRQANKNINPKQLKEIETHLKLGKITLSEALKKVKKRQLLESPS</sequence>
<dbReference type="InterPro" id="IPR004176">
    <property type="entry name" value="Clp_R_N"/>
</dbReference>
<dbReference type="InterPro" id="IPR041546">
    <property type="entry name" value="ClpA/ClpB_AAA_lid"/>
</dbReference>
<dbReference type="GO" id="GO:0006508">
    <property type="term" value="P:proteolysis"/>
    <property type="evidence" value="ECO:0007669"/>
    <property type="project" value="UniProtKB-KW"/>
</dbReference>
<keyword evidence="2" id="KW-0547">Nucleotide-binding</keyword>
<evidence type="ECO:0000313" key="7">
    <source>
        <dbReference type="EMBL" id="HIQ64917.1"/>
    </source>
</evidence>
<dbReference type="Gene3D" id="4.10.860.10">
    <property type="entry name" value="UVR domain"/>
    <property type="match status" value="1"/>
</dbReference>
<dbReference type="PANTHER" id="PTHR11638:SF18">
    <property type="entry name" value="HEAT SHOCK PROTEIN 104"/>
    <property type="match status" value="1"/>
</dbReference>
<dbReference type="EMBL" id="DVFU01000079">
    <property type="protein sequence ID" value="HIQ64917.1"/>
    <property type="molecule type" value="Genomic_DNA"/>
</dbReference>
<evidence type="ECO:0000256" key="3">
    <source>
        <dbReference type="ARBA" id="ARBA00022840"/>
    </source>
</evidence>
<dbReference type="InterPro" id="IPR003959">
    <property type="entry name" value="ATPase_AAA_core"/>
</dbReference>
<dbReference type="InterPro" id="IPR001270">
    <property type="entry name" value="ClpA/B"/>
</dbReference>
<dbReference type="InterPro" id="IPR018368">
    <property type="entry name" value="ClpA/B_CS1"/>
</dbReference>
<evidence type="ECO:0000259" key="6">
    <source>
        <dbReference type="PROSITE" id="PS51903"/>
    </source>
</evidence>
<keyword evidence="7" id="KW-0645">Protease</keyword>
<dbReference type="SMART" id="SM00382">
    <property type="entry name" value="AAA"/>
    <property type="match status" value="2"/>
</dbReference>
<dbReference type="PROSITE" id="PS51903">
    <property type="entry name" value="CLP_R"/>
    <property type="match status" value="1"/>
</dbReference>
<evidence type="ECO:0000256" key="2">
    <source>
        <dbReference type="ARBA" id="ARBA00022741"/>
    </source>
</evidence>
<dbReference type="PROSITE" id="PS00870">
    <property type="entry name" value="CLPAB_1"/>
    <property type="match status" value="1"/>
</dbReference>
<dbReference type="Pfam" id="PF00004">
    <property type="entry name" value="AAA"/>
    <property type="match status" value="1"/>
</dbReference>
<dbReference type="InterPro" id="IPR003593">
    <property type="entry name" value="AAA+_ATPase"/>
</dbReference>
<dbReference type="GO" id="GO:0008233">
    <property type="term" value="F:peptidase activity"/>
    <property type="evidence" value="ECO:0007669"/>
    <property type="project" value="UniProtKB-KW"/>
</dbReference>
<dbReference type="SUPFAM" id="SSF81923">
    <property type="entry name" value="Double Clp-N motif"/>
    <property type="match status" value="1"/>
</dbReference>
<comment type="caution">
    <text evidence="7">The sequence shown here is derived from an EMBL/GenBank/DDBJ whole genome shotgun (WGS) entry which is preliminary data.</text>
</comment>
<name>A0A9D0YZN9_9FIRM</name>
<evidence type="ECO:0000256" key="5">
    <source>
        <dbReference type="PROSITE-ProRule" id="PRU01251"/>
    </source>
</evidence>
<dbReference type="GO" id="GO:0034605">
    <property type="term" value="P:cellular response to heat"/>
    <property type="evidence" value="ECO:0007669"/>
    <property type="project" value="TreeGrafter"/>
</dbReference>
<gene>
    <name evidence="7" type="ORF">IAC85_04170</name>
</gene>
<dbReference type="Gene3D" id="3.40.50.300">
    <property type="entry name" value="P-loop containing nucleotide triphosphate hydrolases"/>
    <property type="match status" value="2"/>
</dbReference>
<dbReference type="Pfam" id="PF02861">
    <property type="entry name" value="Clp_N"/>
    <property type="match status" value="1"/>
</dbReference>
<keyword evidence="4" id="KW-0143">Chaperone</keyword>
<keyword evidence="3 7" id="KW-0067">ATP-binding</keyword>
<keyword evidence="7" id="KW-0378">Hydrolase</keyword>
<evidence type="ECO:0000256" key="1">
    <source>
        <dbReference type="ARBA" id="ARBA00022737"/>
    </source>
</evidence>
<dbReference type="GO" id="GO:0005737">
    <property type="term" value="C:cytoplasm"/>
    <property type="evidence" value="ECO:0007669"/>
    <property type="project" value="TreeGrafter"/>
</dbReference>
<dbReference type="PANTHER" id="PTHR11638">
    <property type="entry name" value="ATP-DEPENDENT CLP PROTEASE"/>
    <property type="match status" value="1"/>
</dbReference>
<dbReference type="InterPro" id="IPR050130">
    <property type="entry name" value="ClpA_ClpB"/>
</dbReference>